<evidence type="ECO:0000313" key="8">
    <source>
        <dbReference type="EMBL" id="CAF1567403.1"/>
    </source>
</evidence>
<dbReference type="InterPro" id="IPR045046">
    <property type="entry name" value="Vps9-like"/>
</dbReference>
<dbReference type="GO" id="GO:0030139">
    <property type="term" value="C:endocytic vesicle"/>
    <property type="evidence" value="ECO:0007669"/>
    <property type="project" value="TreeGrafter"/>
</dbReference>
<feature type="region of interest" description="Disordered" evidence="4">
    <location>
        <begin position="50"/>
        <end position="80"/>
    </location>
</feature>
<keyword evidence="9" id="KW-1185">Reference proteome</keyword>
<comment type="caution">
    <text evidence="7">The sequence shown here is derived from an EMBL/GenBank/DDBJ whole genome shotgun (WGS) entry which is preliminary data.</text>
</comment>
<dbReference type="Pfam" id="PF02204">
    <property type="entry name" value="VPS9"/>
    <property type="match status" value="1"/>
</dbReference>
<dbReference type="InterPro" id="IPR002653">
    <property type="entry name" value="Znf_A20"/>
</dbReference>
<dbReference type="SMART" id="SM00259">
    <property type="entry name" value="ZnF_A20"/>
    <property type="match status" value="1"/>
</dbReference>
<evidence type="ECO:0000256" key="3">
    <source>
        <dbReference type="ARBA" id="ARBA00022833"/>
    </source>
</evidence>
<keyword evidence="2" id="KW-0863">Zinc-finger</keyword>
<protein>
    <recommendedName>
        <fullName evidence="11">Rab5 GDP/GTP exchange factor</fullName>
    </recommendedName>
</protein>
<dbReference type="PROSITE" id="PS51205">
    <property type="entry name" value="VPS9"/>
    <property type="match status" value="1"/>
</dbReference>
<dbReference type="EMBL" id="CAJNOJ010000101">
    <property type="protein sequence ID" value="CAF1112113.1"/>
    <property type="molecule type" value="Genomic_DNA"/>
</dbReference>
<dbReference type="GO" id="GO:0005829">
    <property type="term" value="C:cytosol"/>
    <property type="evidence" value="ECO:0007669"/>
    <property type="project" value="TreeGrafter"/>
</dbReference>
<dbReference type="GO" id="GO:0008270">
    <property type="term" value="F:zinc ion binding"/>
    <property type="evidence" value="ECO:0007669"/>
    <property type="project" value="UniProtKB-KW"/>
</dbReference>
<dbReference type="Gene3D" id="1.20.1050.80">
    <property type="entry name" value="VPS9 domain"/>
    <property type="match status" value="1"/>
</dbReference>
<evidence type="ECO:0000256" key="1">
    <source>
        <dbReference type="ARBA" id="ARBA00022723"/>
    </source>
</evidence>
<evidence type="ECO:0000259" key="6">
    <source>
        <dbReference type="PROSITE" id="PS51205"/>
    </source>
</evidence>
<dbReference type="GO" id="GO:0003677">
    <property type="term" value="F:DNA binding"/>
    <property type="evidence" value="ECO:0007669"/>
    <property type="project" value="InterPro"/>
</dbReference>
<feature type="compositionally biased region" description="Low complexity" evidence="4">
    <location>
        <begin position="54"/>
        <end position="67"/>
    </location>
</feature>
<evidence type="ECO:0000256" key="2">
    <source>
        <dbReference type="ARBA" id="ARBA00022771"/>
    </source>
</evidence>
<dbReference type="SUPFAM" id="SSF57716">
    <property type="entry name" value="Glucocorticoid receptor-like (DNA-binding domain)"/>
    <property type="match status" value="1"/>
</dbReference>
<dbReference type="Proteomes" id="UP000663852">
    <property type="component" value="Unassembled WGS sequence"/>
</dbReference>
<keyword evidence="1" id="KW-0479">Metal-binding</keyword>
<dbReference type="OrthoDB" id="300289at2759"/>
<dbReference type="GO" id="GO:0016192">
    <property type="term" value="P:vesicle-mediated transport"/>
    <property type="evidence" value="ECO:0007669"/>
    <property type="project" value="InterPro"/>
</dbReference>
<reference evidence="7" key="1">
    <citation type="submission" date="2021-02" db="EMBL/GenBank/DDBJ databases">
        <authorList>
            <person name="Nowell W R."/>
        </authorList>
    </citation>
    <scope>NUCLEOTIDE SEQUENCE</scope>
</reference>
<dbReference type="GO" id="GO:0005085">
    <property type="term" value="F:guanyl-nucleotide exchange factor activity"/>
    <property type="evidence" value="ECO:0007669"/>
    <property type="project" value="InterPro"/>
</dbReference>
<dbReference type="InterPro" id="IPR037191">
    <property type="entry name" value="VPS9_dom_sf"/>
</dbReference>
<dbReference type="PANTHER" id="PTHR23101">
    <property type="entry name" value="RAB GDP/GTP EXCHANGE FACTOR"/>
    <property type="match status" value="1"/>
</dbReference>
<dbReference type="GO" id="GO:0031267">
    <property type="term" value="F:small GTPase binding"/>
    <property type="evidence" value="ECO:0007669"/>
    <property type="project" value="TreeGrafter"/>
</dbReference>
<dbReference type="InterPro" id="IPR003123">
    <property type="entry name" value="VPS9"/>
</dbReference>
<dbReference type="Proteomes" id="UP000663828">
    <property type="component" value="Unassembled WGS sequence"/>
</dbReference>
<dbReference type="AlphaFoldDB" id="A0A814PYM3"/>
<keyword evidence="3" id="KW-0862">Zinc</keyword>
<dbReference type="PROSITE" id="PS51036">
    <property type="entry name" value="ZF_A20"/>
    <property type="match status" value="1"/>
</dbReference>
<dbReference type="Pfam" id="PF01754">
    <property type="entry name" value="zf-A20"/>
    <property type="match status" value="1"/>
</dbReference>
<evidence type="ECO:0000313" key="9">
    <source>
        <dbReference type="Proteomes" id="UP000663828"/>
    </source>
</evidence>
<evidence type="ECO:0000259" key="5">
    <source>
        <dbReference type="PROSITE" id="PS51036"/>
    </source>
</evidence>
<accession>A0A814PYM3</accession>
<evidence type="ECO:0000313" key="10">
    <source>
        <dbReference type="Proteomes" id="UP000663852"/>
    </source>
</evidence>
<evidence type="ECO:0008006" key="11">
    <source>
        <dbReference type="Google" id="ProtNLM"/>
    </source>
</evidence>
<dbReference type="PANTHER" id="PTHR23101:SF122">
    <property type="entry name" value="RABAPTIN-5-ASSOCIATED EXCHANGE FACTOR FOR RAB5"/>
    <property type="match status" value="1"/>
</dbReference>
<gene>
    <name evidence="7" type="ORF">EDS130_LOCUS20572</name>
    <name evidence="8" type="ORF">XAT740_LOCUS44144</name>
</gene>
<evidence type="ECO:0000313" key="7">
    <source>
        <dbReference type="EMBL" id="CAF1112113.1"/>
    </source>
</evidence>
<proteinExistence type="predicted"/>
<dbReference type="EMBL" id="CAJNOR010005553">
    <property type="protein sequence ID" value="CAF1567403.1"/>
    <property type="molecule type" value="Genomic_DNA"/>
</dbReference>
<name>A0A814PYM3_ADIRI</name>
<feature type="domain" description="VPS9" evidence="6">
    <location>
        <begin position="212"/>
        <end position="351"/>
    </location>
</feature>
<feature type="domain" description="A20-type" evidence="5">
    <location>
        <begin position="9"/>
        <end position="43"/>
    </location>
</feature>
<dbReference type="Gene3D" id="1.20.5.4770">
    <property type="match status" value="1"/>
</dbReference>
<dbReference type="SUPFAM" id="SSF109993">
    <property type="entry name" value="VPS9 domain"/>
    <property type="match status" value="1"/>
</dbReference>
<dbReference type="Gene3D" id="1.10.246.120">
    <property type="match status" value="1"/>
</dbReference>
<dbReference type="SMART" id="SM00167">
    <property type="entry name" value="VPS9"/>
    <property type="match status" value="1"/>
</dbReference>
<evidence type="ECO:0000256" key="4">
    <source>
        <dbReference type="SAM" id="MobiDB-lite"/>
    </source>
</evidence>
<sequence length="468" mass="53512">MTTAVVNSRSDGELCRNACGFYGNKIWDGFCSKCYREVYQQAKQIQEVYDGKLNTSTPPSSPTTSNSNEKRRSNLSMRNPLRQMVHRAGSLRSSSSSVISALLNEEQTAENEDASKHLDLMITDDARVDIKSQVKTFANGFHKKCSNKNTDIDVLIQEYGTFKDMIKKRIQTNSLYREENEDLVHYVRDYVEKIVFSKDYTFIFNRIAMENEEQDLSIQNRISALHWITPAMLDAVLNENIANVRETVYKAINALIELDSKSTPQGKIHSIMECKLFIEEALRTSSERTINADCFLPALIYVVLKAKPPRLHSNIRFLSEFSQPSGEQLYYLANLDSAVRFIEQIEADHLGLSVNDFDLYMRGEPVLPSKFVSLFDYPMEYNSINDQLRKISQEYSQIEHYSGKIDENIQDLTKHLTQSIADVNELLNHSYKRFSPFEQIPSSVTAEPNEVAESLTHLTVKSQHSSDS</sequence>
<organism evidence="7 10">
    <name type="scientific">Adineta ricciae</name>
    <name type="common">Rotifer</name>
    <dbReference type="NCBI Taxonomy" id="249248"/>
    <lineage>
        <taxon>Eukaryota</taxon>
        <taxon>Metazoa</taxon>
        <taxon>Spiralia</taxon>
        <taxon>Gnathifera</taxon>
        <taxon>Rotifera</taxon>
        <taxon>Eurotatoria</taxon>
        <taxon>Bdelloidea</taxon>
        <taxon>Adinetida</taxon>
        <taxon>Adinetidae</taxon>
        <taxon>Adineta</taxon>
    </lineage>
</organism>